<evidence type="ECO:0000313" key="8">
    <source>
        <dbReference type="Proteomes" id="UP001329915"/>
    </source>
</evidence>
<evidence type="ECO:0000313" key="7">
    <source>
        <dbReference type="EMBL" id="WRO21838.1"/>
    </source>
</evidence>
<dbReference type="NCBIfam" id="TIGR02937">
    <property type="entry name" value="sigma70-ECF"/>
    <property type="match status" value="1"/>
</dbReference>
<name>A0AAU0URL1_9FIRM</name>
<dbReference type="InterPro" id="IPR007627">
    <property type="entry name" value="RNA_pol_sigma70_r2"/>
</dbReference>
<dbReference type="CDD" id="cd06171">
    <property type="entry name" value="Sigma70_r4"/>
    <property type="match status" value="1"/>
</dbReference>
<reference evidence="7 8" key="1">
    <citation type="submission" date="2023-04" db="EMBL/GenBank/DDBJ databases">
        <authorList>
            <person name="Hsu D."/>
        </authorList>
    </citation>
    <scope>NUCLEOTIDE SEQUENCE [LARGE SCALE GENOMIC DNA]</scope>
    <source>
        <strain evidence="7 8">MK1</strain>
    </source>
</reference>
<gene>
    <name evidence="7" type="ORF">MFMK1_001659</name>
</gene>
<dbReference type="GO" id="GO:0016987">
    <property type="term" value="F:sigma factor activity"/>
    <property type="evidence" value="ECO:0007669"/>
    <property type="project" value="UniProtKB-KW"/>
</dbReference>
<dbReference type="PANTHER" id="PTHR43133">
    <property type="entry name" value="RNA POLYMERASE ECF-TYPE SIGMA FACTO"/>
    <property type="match status" value="1"/>
</dbReference>
<evidence type="ECO:0000256" key="3">
    <source>
        <dbReference type="ARBA" id="ARBA00023082"/>
    </source>
</evidence>
<protein>
    <submittedName>
        <fullName evidence="7">RNA polymerase sigma factor</fullName>
    </submittedName>
</protein>
<keyword evidence="2" id="KW-0805">Transcription regulation</keyword>
<evidence type="ECO:0000256" key="4">
    <source>
        <dbReference type="ARBA" id="ARBA00023163"/>
    </source>
</evidence>
<dbReference type="InterPro" id="IPR013325">
    <property type="entry name" value="RNA_pol_sigma_r2"/>
</dbReference>
<evidence type="ECO:0000256" key="1">
    <source>
        <dbReference type="ARBA" id="ARBA00010641"/>
    </source>
</evidence>
<keyword evidence="8" id="KW-1185">Reference proteome</keyword>
<dbReference type="Gene3D" id="1.10.1740.10">
    <property type="match status" value="1"/>
</dbReference>
<dbReference type="Pfam" id="PF08281">
    <property type="entry name" value="Sigma70_r4_2"/>
    <property type="match status" value="1"/>
</dbReference>
<dbReference type="PANTHER" id="PTHR43133:SF51">
    <property type="entry name" value="RNA POLYMERASE SIGMA FACTOR"/>
    <property type="match status" value="1"/>
</dbReference>
<dbReference type="GO" id="GO:0003677">
    <property type="term" value="F:DNA binding"/>
    <property type="evidence" value="ECO:0007669"/>
    <property type="project" value="InterPro"/>
</dbReference>
<dbReference type="InterPro" id="IPR014284">
    <property type="entry name" value="RNA_pol_sigma-70_dom"/>
</dbReference>
<dbReference type="AlphaFoldDB" id="A0AAU0URL1"/>
<dbReference type="GO" id="GO:0006352">
    <property type="term" value="P:DNA-templated transcription initiation"/>
    <property type="evidence" value="ECO:0007669"/>
    <property type="project" value="InterPro"/>
</dbReference>
<dbReference type="InterPro" id="IPR036388">
    <property type="entry name" value="WH-like_DNA-bd_sf"/>
</dbReference>
<keyword evidence="3" id="KW-0731">Sigma factor</keyword>
<dbReference type="InterPro" id="IPR013324">
    <property type="entry name" value="RNA_pol_sigma_r3/r4-like"/>
</dbReference>
<dbReference type="RefSeq" id="WP_366924665.1">
    <property type="nucleotide sequence ID" value="NZ_CP121694.1"/>
</dbReference>
<keyword evidence="4" id="KW-0804">Transcription</keyword>
<evidence type="ECO:0000259" key="5">
    <source>
        <dbReference type="Pfam" id="PF04542"/>
    </source>
</evidence>
<evidence type="ECO:0000256" key="2">
    <source>
        <dbReference type="ARBA" id="ARBA00023015"/>
    </source>
</evidence>
<sequence length="186" mass="21842">MKMMSHRDDEEIINQCLAGDKEVFSLLVDRYKKPMVMYIYGMVKNYEEANDLTQETFIKVYKNLWKYNSQHKFSSWLYQIAKNTALDFLRKSKEIPTEQSFLSEFESDRGNPEETAYRDETRSEIIKAMDALPSHLRAILALHHLNGLSYAEISKTLGLPNHTVKNRLFQARKKLKEKLVRMEVTG</sequence>
<dbReference type="Proteomes" id="UP001329915">
    <property type="component" value="Chromosome"/>
</dbReference>
<comment type="similarity">
    <text evidence="1">Belongs to the sigma-70 factor family. ECF subfamily.</text>
</comment>
<feature type="domain" description="RNA polymerase sigma factor 70 region 4 type 2" evidence="6">
    <location>
        <begin position="124"/>
        <end position="175"/>
    </location>
</feature>
<dbReference type="SUPFAM" id="SSF88946">
    <property type="entry name" value="Sigma2 domain of RNA polymerase sigma factors"/>
    <property type="match status" value="1"/>
</dbReference>
<organism evidence="7 8">
    <name type="scientific">Metallumcola ferriviriculae</name>
    <dbReference type="NCBI Taxonomy" id="3039180"/>
    <lineage>
        <taxon>Bacteria</taxon>
        <taxon>Bacillati</taxon>
        <taxon>Bacillota</taxon>
        <taxon>Clostridia</taxon>
        <taxon>Neomoorellales</taxon>
        <taxon>Desulfitibacteraceae</taxon>
        <taxon>Metallumcola</taxon>
    </lineage>
</organism>
<dbReference type="InterPro" id="IPR013249">
    <property type="entry name" value="RNA_pol_sigma70_r4_t2"/>
</dbReference>
<evidence type="ECO:0000259" key="6">
    <source>
        <dbReference type="Pfam" id="PF08281"/>
    </source>
</evidence>
<dbReference type="Pfam" id="PF04542">
    <property type="entry name" value="Sigma70_r2"/>
    <property type="match status" value="1"/>
</dbReference>
<dbReference type="InterPro" id="IPR039425">
    <property type="entry name" value="RNA_pol_sigma-70-like"/>
</dbReference>
<dbReference type="Gene3D" id="1.10.10.10">
    <property type="entry name" value="Winged helix-like DNA-binding domain superfamily/Winged helix DNA-binding domain"/>
    <property type="match status" value="1"/>
</dbReference>
<feature type="domain" description="RNA polymerase sigma-70 region 2" evidence="5">
    <location>
        <begin position="27"/>
        <end position="93"/>
    </location>
</feature>
<proteinExistence type="inferred from homology"/>
<dbReference type="SUPFAM" id="SSF88659">
    <property type="entry name" value="Sigma3 and sigma4 domains of RNA polymerase sigma factors"/>
    <property type="match status" value="1"/>
</dbReference>
<accession>A0AAU0URL1</accession>
<dbReference type="EMBL" id="CP121694">
    <property type="protein sequence ID" value="WRO21838.1"/>
    <property type="molecule type" value="Genomic_DNA"/>
</dbReference>
<dbReference type="KEGG" id="dbc:MFMK1_001659"/>